<evidence type="ECO:0000313" key="3">
    <source>
        <dbReference type="EMBL" id="QSV45856.1"/>
    </source>
</evidence>
<dbReference type="PANTHER" id="PTHR43798">
    <property type="entry name" value="MONOACYLGLYCEROL LIPASE"/>
    <property type="match status" value="1"/>
</dbReference>
<dbReference type="InterPro" id="IPR000073">
    <property type="entry name" value="AB_hydrolase_1"/>
</dbReference>
<dbReference type="InterPro" id="IPR029058">
    <property type="entry name" value="AB_hydrolase_fold"/>
</dbReference>
<reference evidence="3 4" key="1">
    <citation type="submission" date="2021-03" db="EMBL/GenBank/DDBJ databases">
        <title>Geobacter metallireducens gen. nov. sp. nov., a microorganism capable of coupling the complete oxidation of organic compounds to the reduction of iron and other metals.</title>
        <authorList>
            <person name="Li Y."/>
        </authorList>
    </citation>
    <scope>NUCLEOTIDE SEQUENCE [LARGE SCALE GENOMIC DNA]</scope>
    <source>
        <strain evidence="3 4">Jerry-YX</strain>
    </source>
</reference>
<dbReference type="Gene3D" id="3.40.50.1820">
    <property type="entry name" value="alpha/beta hydrolase"/>
    <property type="match status" value="1"/>
</dbReference>
<dbReference type="InterPro" id="IPR050266">
    <property type="entry name" value="AB_hydrolase_sf"/>
</dbReference>
<dbReference type="Proteomes" id="UP000663651">
    <property type="component" value="Chromosome"/>
</dbReference>
<feature type="domain" description="AB hydrolase-1" evidence="2">
    <location>
        <begin position="22"/>
        <end position="253"/>
    </location>
</feature>
<accession>A0ABX7Q4N2</accession>
<protein>
    <submittedName>
        <fullName evidence="3">Alpha/beta fold hydrolase</fullName>
    </submittedName>
</protein>
<dbReference type="EMBL" id="CP071382">
    <property type="protein sequence ID" value="QSV45856.1"/>
    <property type="molecule type" value="Genomic_DNA"/>
</dbReference>
<dbReference type="PRINTS" id="PR00111">
    <property type="entry name" value="ABHYDROLASE"/>
</dbReference>
<keyword evidence="1 3" id="KW-0378">Hydrolase</keyword>
<organism evidence="3 4">
    <name type="scientific">Geobacter benzoatilyticus</name>
    <dbReference type="NCBI Taxonomy" id="2815309"/>
    <lineage>
        <taxon>Bacteria</taxon>
        <taxon>Pseudomonadati</taxon>
        <taxon>Thermodesulfobacteriota</taxon>
        <taxon>Desulfuromonadia</taxon>
        <taxon>Geobacterales</taxon>
        <taxon>Geobacteraceae</taxon>
        <taxon>Geobacter</taxon>
    </lineage>
</organism>
<sequence>MPFLETSGNVKLHYEEAGEGFPLVFIHGWAMSGSVWAYQRPLAERFRVINLDLRGHGKSSPASGYSFGDFASDVALLFDRLGLRRAALVGWSMGAQVALESIALLGDRVAALVLVAATPKFTAADGWPHGLPATEARGLGLRLKRDYDGTLGAFFRRMFAEGELTRDQYQGIVRDIVVPRPLPDPAAVQAALATLAEGDHRALLAAITSPTLVVHGERDSICPPGAGRYIADAIPGAQFLIMGEGHAPFLSRPEMFNRKLSEFIAGVIGRD</sequence>
<dbReference type="GO" id="GO:0016787">
    <property type="term" value="F:hydrolase activity"/>
    <property type="evidence" value="ECO:0007669"/>
    <property type="project" value="UniProtKB-KW"/>
</dbReference>
<evidence type="ECO:0000256" key="1">
    <source>
        <dbReference type="ARBA" id="ARBA00022801"/>
    </source>
</evidence>
<dbReference type="RefSeq" id="WP_207163647.1">
    <property type="nucleotide sequence ID" value="NZ_CP071382.1"/>
</dbReference>
<evidence type="ECO:0000259" key="2">
    <source>
        <dbReference type="Pfam" id="PF00561"/>
    </source>
</evidence>
<keyword evidence="4" id="KW-1185">Reference proteome</keyword>
<gene>
    <name evidence="3" type="ORF">JZM60_00735</name>
</gene>
<proteinExistence type="predicted"/>
<dbReference type="Pfam" id="PF00561">
    <property type="entry name" value="Abhydrolase_1"/>
    <property type="match status" value="1"/>
</dbReference>
<evidence type="ECO:0000313" key="4">
    <source>
        <dbReference type="Proteomes" id="UP000663651"/>
    </source>
</evidence>
<dbReference type="PANTHER" id="PTHR43798:SF31">
    <property type="entry name" value="AB HYDROLASE SUPERFAMILY PROTEIN YCLE"/>
    <property type="match status" value="1"/>
</dbReference>
<dbReference type="SUPFAM" id="SSF53474">
    <property type="entry name" value="alpha/beta-Hydrolases"/>
    <property type="match status" value="1"/>
</dbReference>
<name>A0ABX7Q4N2_9BACT</name>